<feature type="transmembrane region" description="Helical" evidence="2">
    <location>
        <begin position="43"/>
        <end position="67"/>
    </location>
</feature>
<organism evidence="3 4">
    <name type="scientific">Daphnia pulex</name>
    <name type="common">Water flea</name>
    <dbReference type="NCBI Taxonomy" id="6669"/>
    <lineage>
        <taxon>Eukaryota</taxon>
        <taxon>Metazoa</taxon>
        <taxon>Ecdysozoa</taxon>
        <taxon>Arthropoda</taxon>
        <taxon>Crustacea</taxon>
        <taxon>Branchiopoda</taxon>
        <taxon>Diplostraca</taxon>
        <taxon>Cladocera</taxon>
        <taxon>Anomopoda</taxon>
        <taxon>Daphniidae</taxon>
        <taxon>Daphnia</taxon>
    </lineage>
</organism>
<feature type="compositionally biased region" description="Polar residues" evidence="1">
    <location>
        <begin position="259"/>
        <end position="285"/>
    </location>
</feature>
<feature type="compositionally biased region" description="Polar residues" evidence="1">
    <location>
        <begin position="20"/>
        <end position="41"/>
    </location>
</feature>
<gene>
    <name evidence="3" type="ORF">DAPPUDRAFT_346777</name>
</gene>
<feature type="region of interest" description="Disordered" evidence="1">
    <location>
        <begin position="256"/>
        <end position="285"/>
    </location>
</feature>
<dbReference type="KEGG" id="dpx:DAPPUDRAFT_346777"/>
<evidence type="ECO:0000313" key="3">
    <source>
        <dbReference type="EMBL" id="EFX59856.1"/>
    </source>
</evidence>
<evidence type="ECO:0000313" key="4">
    <source>
        <dbReference type="Proteomes" id="UP000000305"/>
    </source>
</evidence>
<keyword evidence="2" id="KW-0812">Transmembrane</keyword>
<keyword evidence="2" id="KW-0472">Membrane</keyword>
<proteinExistence type="predicted"/>
<feature type="non-terminal residue" evidence="3">
    <location>
        <position position="285"/>
    </location>
</feature>
<dbReference type="Proteomes" id="UP000000305">
    <property type="component" value="Unassembled WGS sequence"/>
</dbReference>
<dbReference type="AlphaFoldDB" id="E9I824"/>
<keyword evidence="2" id="KW-1133">Transmembrane helix</keyword>
<feature type="region of interest" description="Disordered" evidence="1">
    <location>
        <begin position="173"/>
        <end position="218"/>
    </location>
</feature>
<dbReference type="EMBL" id="GL737696">
    <property type="protein sequence ID" value="EFX59856.1"/>
    <property type="molecule type" value="Genomic_DNA"/>
</dbReference>
<accession>E9I824</accession>
<evidence type="ECO:0000256" key="1">
    <source>
        <dbReference type="SAM" id="MobiDB-lite"/>
    </source>
</evidence>
<keyword evidence="4" id="KW-1185">Reference proteome</keyword>
<name>E9I824_DAPPU</name>
<sequence length="285" mass="31136">MPISTSEEVNDTPAPEYESTLPTTKNIRQTPAPTTSDDTSGDWTIVLGAAAGLLACVGIAFAVLFVIRRRQNSRGSDFDDLVSPPVPMLTAEKPFSTMKLLQSTVSNDPVISKRELESKNQPQNNKKKINNILSPFAQSVANYNKATDVDTKFPSTRSSNILDSIRYNLDTFRSGFASSRGGPTRSQRGGQNRTRFSSLDESEQRSTNASMSSMAESLPDVTKKSALASYVENSHFEDESVLSSLTSSVVLRERDDLQSVATGSPTHSTQQPPTFQLKPKQSFTE</sequence>
<reference evidence="3 4" key="1">
    <citation type="journal article" date="2011" name="Science">
        <title>The ecoresponsive genome of Daphnia pulex.</title>
        <authorList>
            <person name="Colbourne J.K."/>
            <person name="Pfrender M.E."/>
            <person name="Gilbert D."/>
            <person name="Thomas W.K."/>
            <person name="Tucker A."/>
            <person name="Oakley T.H."/>
            <person name="Tokishita S."/>
            <person name="Aerts A."/>
            <person name="Arnold G.J."/>
            <person name="Basu M.K."/>
            <person name="Bauer D.J."/>
            <person name="Caceres C.E."/>
            <person name="Carmel L."/>
            <person name="Casola C."/>
            <person name="Choi J.H."/>
            <person name="Detter J.C."/>
            <person name="Dong Q."/>
            <person name="Dusheyko S."/>
            <person name="Eads B.D."/>
            <person name="Frohlich T."/>
            <person name="Geiler-Samerotte K.A."/>
            <person name="Gerlach D."/>
            <person name="Hatcher P."/>
            <person name="Jogdeo S."/>
            <person name="Krijgsveld J."/>
            <person name="Kriventseva E.V."/>
            <person name="Kultz D."/>
            <person name="Laforsch C."/>
            <person name="Lindquist E."/>
            <person name="Lopez J."/>
            <person name="Manak J.R."/>
            <person name="Muller J."/>
            <person name="Pangilinan J."/>
            <person name="Patwardhan R.P."/>
            <person name="Pitluck S."/>
            <person name="Pritham E.J."/>
            <person name="Rechtsteiner A."/>
            <person name="Rho M."/>
            <person name="Rogozin I.B."/>
            <person name="Sakarya O."/>
            <person name="Salamov A."/>
            <person name="Schaack S."/>
            <person name="Shapiro H."/>
            <person name="Shiga Y."/>
            <person name="Skalitzky C."/>
            <person name="Smith Z."/>
            <person name="Souvorov A."/>
            <person name="Sung W."/>
            <person name="Tang Z."/>
            <person name="Tsuchiya D."/>
            <person name="Tu H."/>
            <person name="Vos H."/>
            <person name="Wang M."/>
            <person name="Wolf Y.I."/>
            <person name="Yamagata H."/>
            <person name="Yamada T."/>
            <person name="Ye Y."/>
            <person name="Shaw J.R."/>
            <person name="Andrews J."/>
            <person name="Crease T.J."/>
            <person name="Tang H."/>
            <person name="Lucas S.M."/>
            <person name="Robertson H.M."/>
            <person name="Bork P."/>
            <person name="Koonin E.V."/>
            <person name="Zdobnov E.M."/>
            <person name="Grigoriev I.V."/>
            <person name="Lynch M."/>
            <person name="Boore J.L."/>
        </authorList>
    </citation>
    <scope>NUCLEOTIDE SEQUENCE [LARGE SCALE GENOMIC DNA]</scope>
</reference>
<protein>
    <submittedName>
        <fullName evidence="3">Uncharacterized protein</fullName>
    </submittedName>
</protein>
<dbReference type="InParanoid" id="E9I824"/>
<feature type="region of interest" description="Disordered" evidence="1">
    <location>
        <begin position="1"/>
        <end position="41"/>
    </location>
</feature>
<feature type="compositionally biased region" description="Polar residues" evidence="1">
    <location>
        <begin position="184"/>
        <end position="215"/>
    </location>
</feature>
<evidence type="ECO:0000256" key="2">
    <source>
        <dbReference type="SAM" id="Phobius"/>
    </source>
</evidence>
<dbReference type="HOGENOM" id="CLU_978514_0_0_1"/>